<accession>A0A364LAU9</accession>
<keyword evidence="4" id="KW-1185">Reference proteome</keyword>
<evidence type="ECO:0000256" key="2">
    <source>
        <dbReference type="SAM" id="Phobius"/>
    </source>
</evidence>
<feature type="transmembrane region" description="Helical" evidence="2">
    <location>
        <begin position="223"/>
        <end position="246"/>
    </location>
</feature>
<name>A0A364LAU9_TALAM</name>
<feature type="region of interest" description="Disordered" evidence="1">
    <location>
        <begin position="257"/>
        <end position="286"/>
    </location>
</feature>
<dbReference type="RefSeq" id="XP_040737469.1">
    <property type="nucleotide sequence ID" value="XM_040881830.1"/>
</dbReference>
<reference evidence="3 4" key="1">
    <citation type="journal article" date="2017" name="Biotechnol. Biofuels">
        <title>Differential beta-glucosidase expression as a function of carbon source availability in Talaromyces amestolkiae: a genomic and proteomic approach.</title>
        <authorList>
            <person name="de Eugenio L.I."/>
            <person name="Mendez-Liter J.A."/>
            <person name="Nieto-Dominguez M."/>
            <person name="Alonso L."/>
            <person name="Gil-Munoz J."/>
            <person name="Barriuso J."/>
            <person name="Prieto A."/>
            <person name="Martinez M.J."/>
        </authorList>
    </citation>
    <scope>NUCLEOTIDE SEQUENCE [LARGE SCALE GENOMIC DNA]</scope>
    <source>
        <strain evidence="3 4">CIB</strain>
    </source>
</reference>
<proteinExistence type="predicted"/>
<evidence type="ECO:0000256" key="1">
    <source>
        <dbReference type="SAM" id="MobiDB-lite"/>
    </source>
</evidence>
<dbReference type="InterPro" id="IPR004676">
    <property type="entry name" value="Cd-R_transporter"/>
</dbReference>
<gene>
    <name evidence="3" type="ORF">BHQ10_008967</name>
</gene>
<evidence type="ECO:0008006" key="5">
    <source>
        <dbReference type="Google" id="ProtNLM"/>
    </source>
</evidence>
<keyword evidence="2" id="KW-0472">Membrane</keyword>
<protein>
    <recommendedName>
        <fullName evidence="5">Cadmium resistance transporter</fullName>
    </recommendedName>
</protein>
<dbReference type="EMBL" id="MIKG01000021">
    <property type="protein sequence ID" value="RAO72955.1"/>
    <property type="molecule type" value="Genomic_DNA"/>
</dbReference>
<keyword evidence="2" id="KW-1133">Transmembrane helix</keyword>
<dbReference type="Proteomes" id="UP000249363">
    <property type="component" value="Unassembled WGS sequence"/>
</dbReference>
<feature type="transmembrane region" description="Helical" evidence="2">
    <location>
        <begin position="185"/>
        <end position="203"/>
    </location>
</feature>
<dbReference type="OrthoDB" id="3791566at2759"/>
<evidence type="ECO:0000313" key="3">
    <source>
        <dbReference type="EMBL" id="RAO72955.1"/>
    </source>
</evidence>
<evidence type="ECO:0000313" key="4">
    <source>
        <dbReference type="Proteomes" id="UP000249363"/>
    </source>
</evidence>
<feature type="transmembrane region" description="Helical" evidence="2">
    <location>
        <begin position="45"/>
        <end position="65"/>
    </location>
</feature>
<sequence length="306" mass="33433">MQFGKAVGTACSSFAITNIDDMFVLAAFFAESYTSESLTPLKITIGQYIGFTIIVAISMIGFGIAQALPSEPIGFLGLLPMLLGIWKLFELYFDDESEDDDEEREVGAVTEKSHIATVKSILKVSIVTVTNGGDNIGTYVPLFSQAQGAEIAVYIVTYYILLGVWCLVAYLIMRQKHILRLGQKYAGIVVPFLFIGLGIYIIVKSSCYPWSIEHINDSLSSHIGETVMAVVTTGLLLICIGAMFWLKLRKKNTQPTSAISGAEHEVEAPNDDTTAQRTTEADAEQSVATTLVEPNIVPRRIESEPC</sequence>
<dbReference type="GeneID" id="63798181"/>
<organism evidence="3 4">
    <name type="scientific">Talaromyces amestolkiae</name>
    <dbReference type="NCBI Taxonomy" id="1196081"/>
    <lineage>
        <taxon>Eukaryota</taxon>
        <taxon>Fungi</taxon>
        <taxon>Dikarya</taxon>
        <taxon>Ascomycota</taxon>
        <taxon>Pezizomycotina</taxon>
        <taxon>Eurotiomycetes</taxon>
        <taxon>Eurotiomycetidae</taxon>
        <taxon>Eurotiales</taxon>
        <taxon>Trichocomaceae</taxon>
        <taxon>Talaromyces</taxon>
        <taxon>Talaromyces sect. Talaromyces</taxon>
    </lineage>
</organism>
<comment type="caution">
    <text evidence="3">The sequence shown here is derived from an EMBL/GenBank/DDBJ whole genome shotgun (WGS) entry which is preliminary data.</text>
</comment>
<dbReference type="Pfam" id="PF03596">
    <property type="entry name" value="Cad"/>
    <property type="match status" value="1"/>
</dbReference>
<keyword evidence="2" id="KW-0812">Transmembrane</keyword>
<feature type="transmembrane region" description="Helical" evidence="2">
    <location>
        <begin position="151"/>
        <end position="173"/>
    </location>
</feature>
<feature type="transmembrane region" description="Helical" evidence="2">
    <location>
        <begin position="72"/>
        <end position="89"/>
    </location>
</feature>
<dbReference type="AlphaFoldDB" id="A0A364LAU9"/>